<proteinExistence type="predicted"/>
<dbReference type="Proteomes" id="UP001558652">
    <property type="component" value="Unassembled WGS sequence"/>
</dbReference>
<keyword evidence="3" id="KW-1185">Reference proteome</keyword>
<evidence type="ECO:0000256" key="1">
    <source>
        <dbReference type="SAM" id="MobiDB-lite"/>
    </source>
</evidence>
<protein>
    <submittedName>
        <fullName evidence="2">Uncharacterized protein</fullName>
    </submittedName>
</protein>
<evidence type="ECO:0000313" key="2">
    <source>
        <dbReference type="EMBL" id="KAL1117690.1"/>
    </source>
</evidence>
<feature type="region of interest" description="Disordered" evidence="1">
    <location>
        <begin position="1"/>
        <end position="41"/>
    </location>
</feature>
<reference evidence="2 3" key="1">
    <citation type="submission" date="2024-07" db="EMBL/GenBank/DDBJ databases">
        <title>Chromosome-level genome assembly of the water stick insect Ranatra chinensis (Heteroptera: Nepidae).</title>
        <authorList>
            <person name="Liu X."/>
        </authorList>
    </citation>
    <scope>NUCLEOTIDE SEQUENCE [LARGE SCALE GENOMIC DNA]</scope>
    <source>
        <strain evidence="2">Cailab_2021Rc</strain>
        <tissue evidence="2">Muscle</tissue>
    </source>
</reference>
<comment type="caution">
    <text evidence="2">The sequence shown here is derived from an EMBL/GenBank/DDBJ whole genome shotgun (WGS) entry which is preliminary data.</text>
</comment>
<accession>A0ABD0Y3V7</accession>
<sequence>MASKGRNMFQKNKTQETTEECHDRIGGRPRRTSAGEGDAQVSAALGHHLELDVLVSRAPGEPEVLVQLHQAPYSSGGGRGPLEQEGQEYREKRKVHPSWLCDCTISAQWTFGERVDGWDTLVPRGQVKEHHFLVLLTDPRQLICEMKKKNVLENISMAIHAAPLGIWTNRLRAIDDRPRIKIMNDLMEEATHWSLPDLFWSTIALALLREQVTGPTSLQSARRV</sequence>
<dbReference type="EMBL" id="JBFDAA010000015">
    <property type="protein sequence ID" value="KAL1117690.1"/>
    <property type="molecule type" value="Genomic_DNA"/>
</dbReference>
<dbReference type="AlphaFoldDB" id="A0ABD0Y3V7"/>
<organism evidence="2 3">
    <name type="scientific">Ranatra chinensis</name>
    <dbReference type="NCBI Taxonomy" id="642074"/>
    <lineage>
        <taxon>Eukaryota</taxon>
        <taxon>Metazoa</taxon>
        <taxon>Ecdysozoa</taxon>
        <taxon>Arthropoda</taxon>
        <taxon>Hexapoda</taxon>
        <taxon>Insecta</taxon>
        <taxon>Pterygota</taxon>
        <taxon>Neoptera</taxon>
        <taxon>Paraneoptera</taxon>
        <taxon>Hemiptera</taxon>
        <taxon>Heteroptera</taxon>
        <taxon>Panheteroptera</taxon>
        <taxon>Nepomorpha</taxon>
        <taxon>Nepidae</taxon>
        <taxon>Ranatrinae</taxon>
        <taxon>Ranatra</taxon>
    </lineage>
</organism>
<feature type="compositionally biased region" description="Basic and acidic residues" evidence="1">
    <location>
        <begin position="13"/>
        <end position="26"/>
    </location>
</feature>
<name>A0ABD0Y3V7_9HEMI</name>
<gene>
    <name evidence="2" type="ORF">AAG570_004005</name>
</gene>
<evidence type="ECO:0000313" key="3">
    <source>
        <dbReference type="Proteomes" id="UP001558652"/>
    </source>
</evidence>